<dbReference type="InterPro" id="IPR001619">
    <property type="entry name" value="Sec1-like"/>
</dbReference>
<evidence type="ECO:0000313" key="3">
    <source>
        <dbReference type="Proteomes" id="UP000075809"/>
    </source>
</evidence>
<dbReference type="GO" id="GO:0016192">
    <property type="term" value="P:vesicle-mediated transport"/>
    <property type="evidence" value="ECO:0007669"/>
    <property type="project" value="InterPro"/>
</dbReference>
<dbReference type="SUPFAM" id="SSF56815">
    <property type="entry name" value="Sec1/munc18-like (SM) proteins"/>
    <property type="match status" value="1"/>
</dbReference>
<protein>
    <submittedName>
        <fullName evidence="2">Vacuolar protein sorting-associated protein 33A</fullName>
    </submittedName>
</protein>
<gene>
    <name evidence="2" type="ORF">ALC60_08054</name>
</gene>
<dbReference type="Gene3D" id="3.40.50.2060">
    <property type="match status" value="1"/>
</dbReference>
<proteinExistence type="inferred from homology"/>
<accession>A0A151WYA3</accession>
<dbReference type="InterPro" id="IPR036045">
    <property type="entry name" value="Sec1-like_sf"/>
</dbReference>
<dbReference type="STRING" id="64791.A0A151WYA3"/>
<sequence>MYPLYGGTLTIPPNIANVIFISRPQLELMDLIAENVHEGKRPNKEFHLFFVPHKSLLCQKKLFKCDLFPFDNDLLSMELSGSFKEFHLENDPTCLYQVAQAIQGLQKLYGKISKVTGRGPAASKVWELLERLNREEEDNKSHPASSVAIEHLLLLDRSVDLLSPLVTQLTYEGLIDEIYGIKYNTVQLPARKFHDSDDSPTAMSLNEKKQIILNSGEKLFAEIRDKNVNGVGPVLSKKAKVISSQFDERYGDKSVQEIKQFVARLPHMLATKQSLARHTTIAEMIKEVTDSSNFLESLQVEQEKSKEVVKLYRHRQTEHIYRRYDSTTATVTENFTSALHKVVDKLWLKTKTVRLL</sequence>
<dbReference type="EMBL" id="KQ982651">
    <property type="protein sequence ID" value="KYQ52859.1"/>
    <property type="molecule type" value="Genomic_DNA"/>
</dbReference>
<keyword evidence="3" id="KW-1185">Reference proteome</keyword>
<evidence type="ECO:0000313" key="2">
    <source>
        <dbReference type="EMBL" id="KYQ52859.1"/>
    </source>
</evidence>
<dbReference type="PANTHER" id="PTHR11679">
    <property type="entry name" value="VESICLE PROTEIN SORTING-ASSOCIATED"/>
    <property type="match status" value="1"/>
</dbReference>
<dbReference type="Proteomes" id="UP000075809">
    <property type="component" value="Unassembled WGS sequence"/>
</dbReference>
<dbReference type="InterPro" id="IPR043154">
    <property type="entry name" value="Sec-1-like_dom1"/>
</dbReference>
<dbReference type="InterPro" id="IPR043127">
    <property type="entry name" value="Sec-1-like_dom3a"/>
</dbReference>
<comment type="similarity">
    <text evidence="1">Belongs to the STXBP/unc-18/SEC1 family.</text>
</comment>
<reference evidence="2 3" key="1">
    <citation type="submission" date="2015-09" db="EMBL/GenBank/DDBJ databases">
        <title>Trachymyrmex zeteki WGS genome.</title>
        <authorList>
            <person name="Nygaard S."/>
            <person name="Hu H."/>
            <person name="Boomsma J."/>
            <person name="Zhang G."/>
        </authorList>
    </citation>
    <scope>NUCLEOTIDE SEQUENCE [LARGE SCALE GENOMIC DNA]</scope>
    <source>
        <strain evidence="2">Tzet28-1</strain>
        <tissue evidence="2">Whole body</tissue>
    </source>
</reference>
<organism evidence="2 3">
    <name type="scientific">Mycetomoellerius zeteki</name>
    <dbReference type="NCBI Taxonomy" id="64791"/>
    <lineage>
        <taxon>Eukaryota</taxon>
        <taxon>Metazoa</taxon>
        <taxon>Ecdysozoa</taxon>
        <taxon>Arthropoda</taxon>
        <taxon>Hexapoda</taxon>
        <taxon>Insecta</taxon>
        <taxon>Pterygota</taxon>
        <taxon>Neoptera</taxon>
        <taxon>Endopterygota</taxon>
        <taxon>Hymenoptera</taxon>
        <taxon>Apocrita</taxon>
        <taxon>Aculeata</taxon>
        <taxon>Formicoidea</taxon>
        <taxon>Formicidae</taxon>
        <taxon>Myrmicinae</taxon>
        <taxon>Mycetomoellerius</taxon>
    </lineage>
</organism>
<dbReference type="Pfam" id="PF00995">
    <property type="entry name" value="Sec1"/>
    <property type="match status" value="1"/>
</dbReference>
<dbReference type="AlphaFoldDB" id="A0A151WYA3"/>
<evidence type="ECO:0000256" key="1">
    <source>
        <dbReference type="ARBA" id="ARBA00009884"/>
    </source>
</evidence>
<name>A0A151WYA3_9HYME</name>
<dbReference type="Gene3D" id="3.90.830.10">
    <property type="entry name" value="Syntaxin Binding Protein 1, Chain A, domain 2"/>
    <property type="match status" value="1"/>
</dbReference>